<dbReference type="InterPro" id="IPR023214">
    <property type="entry name" value="HAD_sf"/>
</dbReference>
<name>A0A9P5CBJ8_9HYPO</name>
<dbReference type="InterPro" id="IPR023299">
    <property type="entry name" value="ATPase_P-typ_cyto_dom_N"/>
</dbReference>
<evidence type="ECO:0000313" key="1">
    <source>
        <dbReference type="EMBL" id="KAF3066262.1"/>
    </source>
</evidence>
<dbReference type="Gene3D" id="3.40.50.1000">
    <property type="entry name" value="HAD superfamily/HAD-like"/>
    <property type="match status" value="1"/>
</dbReference>
<dbReference type="EMBL" id="QLNT01000017">
    <property type="protein sequence ID" value="KAF3066262.1"/>
    <property type="molecule type" value="Genomic_DNA"/>
</dbReference>
<dbReference type="SUPFAM" id="SSF81660">
    <property type="entry name" value="Metal cation-transporting ATPase, ATP-binding domain N"/>
    <property type="match status" value="1"/>
</dbReference>
<reference evidence="1 2" key="1">
    <citation type="submission" date="2018-06" db="EMBL/GenBank/DDBJ databases">
        <title>Genome analysis of cellulolytic fungus Trichoderma lentiforme CFAM-422.</title>
        <authorList>
            <person name="Steindorff A.S."/>
            <person name="Formighieri E.F."/>
            <person name="Midorikawa G.E.O."/>
            <person name="Tamietti M.S."/>
            <person name="Ramos E.Z."/>
            <person name="Silva A.S."/>
            <person name="Bon E.P.S."/>
            <person name="Mendes T.D."/>
            <person name="Damaso M.C.T."/>
            <person name="Favaro L.C.L."/>
        </authorList>
    </citation>
    <scope>NUCLEOTIDE SEQUENCE [LARGE SCALE GENOMIC DNA]</scope>
    <source>
        <strain evidence="1 2">CFAM-422</strain>
    </source>
</reference>
<gene>
    <name evidence="1" type="ORF">CFAM422_009354</name>
</gene>
<dbReference type="AlphaFoldDB" id="A0A9P5CBJ8"/>
<protein>
    <submittedName>
        <fullName evidence="1">Uncharacterized protein</fullName>
    </submittedName>
</protein>
<keyword evidence="2" id="KW-1185">Reference proteome</keyword>
<dbReference type="Gene3D" id="3.40.1110.10">
    <property type="entry name" value="Calcium-transporting ATPase, cytoplasmic domain N"/>
    <property type="match status" value="1"/>
</dbReference>
<evidence type="ECO:0000313" key="2">
    <source>
        <dbReference type="Proteomes" id="UP000801864"/>
    </source>
</evidence>
<organism evidence="1 2">
    <name type="scientific">Trichoderma lentiforme</name>
    <dbReference type="NCBI Taxonomy" id="1567552"/>
    <lineage>
        <taxon>Eukaryota</taxon>
        <taxon>Fungi</taxon>
        <taxon>Dikarya</taxon>
        <taxon>Ascomycota</taxon>
        <taxon>Pezizomycotina</taxon>
        <taxon>Sordariomycetes</taxon>
        <taxon>Hypocreomycetidae</taxon>
        <taxon>Hypocreales</taxon>
        <taxon>Hypocreaceae</taxon>
        <taxon>Trichoderma</taxon>
    </lineage>
</organism>
<dbReference type="GO" id="GO:0000166">
    <property type="term" value="F:nucleotide binding"/>
    <property type="evidence" value="ECO:0007669"/>
    <property type="project" value="InterPro"/>
</dbReference>
<dbReference type="Proteomes" id="UP000801864">
    <property type="component" value="Unassembled WGS sequence"/>
</dbReference>
<proteinExistence type="predicted"/>
<dbReference type="Pfam" id="PF13246">
    <property type="entry name" value="Cation_ATPase"/>
    <property type="match status" value="1"/>
</dbReference>
<comment type="caution">
    <text evidence="1">The sequence shown here is derived from an EMBL/GenBank/DDBJ whole genome shotgun (WGS) entry which is preliminary data.</text>
</comment>
<accession>A0A9P5CBJ8</accession>
<sequence length="150" mass="16572">MSALFFDTTTQETHIVTKIYDCFTSMNEIKPLDSVMKATILDNTEALASQDLRVLALALQFDSQLVSASDVTDGNGSPRERFERDLVFHGVTEIFDPPGPEPKDNVLMCQYAGITTHAIATDVYIPPSSEKTRMFPADVAHTTMVTAQRV</sequence>